<sequence length="91" mass="10060">MSSKSNRRRRLGSVELSDREPTCADLAAIEVEWPVIAAEIDVVDAMTRMARAEAGPTELDWQALRSAERRVLAEARKLANAARRSITPEVA</sequence>
<dbReference type="Proteomes" id="UP000184440">
    <property type="component" value="Unassembled WGS sequence"/>
</dbReference>
<organism evidence="1 2">
    <name type="scientific">Cryptosporangium aurantiacum</name>
    <dbReference type="NCBI Taxonomy" id="134849"/>
    <lineage>
        <taxon>Bacteria</taxon>
        <taxon>Bacillati</taxon>
        <taxon>Actinomycetota</taxon>
        <taxon>Actinomycetes</taxon>
        <taxon>Cryptosporangiales</taxon>
        <taxon>Cryptosporangiaceae</taxon>
        <taxon>Cryptosporangium</taxon>
    </lineage>
</organism>
<protein>
    <submittedName>
        <fullName evidence="1">Uncharacterized protein</fullName>
    </submittedName>
</protein>
<evidence type="ECO:0000313" key="1">
    <source>
        <dbReference type="EMBL" id="SHN05122.1"/>
    </source>
</evidence>
<accession>A0A1M7NMF7</accession>
<gene>
    <name evidence="1" type="ORF">SAMN05443668_102727</name>
</gene>
<keyword evidence="2" id="KW-1185">Reference proteome</keyword>
<reference evidence="1 2" key="1">
    <citation type="submission" date="2016-11" db="EMBL/GenBank/DDBJ databases">
        <authorList>
            <person name="Jaros S."/>
            <person name="Januszkiewicz K."/>
            <person name="Wedrychowicz H."/>
        </authorList>
    </citation>
    <scope>NUCLEOTIDE SEQUENCE [LARGE SCALE GENOMIC DNA]</scope>
    <source>
        <strain evidence="1 2">DSM 46144</strain>
    </source>
</reference>
<dbReference type="Pfam" id="PF19801">
    <property type="entry name" value="DUF6284"/>
    <property type="match status" value="1"/>
</dbReference>
<dbReference type="EMBL" id="FRCS01000002">
    <property type="protein sequence ID" value="SHN05122.1"/>
    <property type="molecule type" value="Genomic_DNA"/>
</dbReference>
<dbReference type="STRING" id="134849.SAMN05443668_102727"/>
<dbReference type="InterPro" id="IPR046251">
    <property type="entry name" value="DUF6284"/>
</dbReference>
<dbReference type="RefSeq" id="WP_073254846.1">
    <property type="nucleotide sequence ID" value="NZ_FRCS01000002.1"/>
</dbReference>
<dbReference type="OrthoDB" id="3830496at2"/>
<dbReference type="AlphaFoldDB" id="A0A1M7NMF7"/>
<name>A0A1M7NMF7_9ACTN</name>
<proteinExistence type="predicted"/>
<evidence type="ECO:0000313" key="2">
    <source>
        <dbReference type="Proteomes" id="UP000184440"/>
    </source>
</evidence>